<evidence type="ECO:0000256" key="1">
    <source>
        <dbReference type="ARBA" id="ARBA00004418"/>
    </source>
</evidence>
<feature type="region of interest" description="Disordered" evidence="3">
    <location>
        <begin position="406"/>
        <end position="437"/>
    </location>
</feature>
<dbReference type="CDD" id="cd14748">
    <property type="entry name" value="PBP2_UgpB"/>
    <property type="match status" value="1"/>
</dbReference>
<dbReference type="Gene3D" id="3.40.190.10">
    <property type="entry name" value="Periplasmic binding protein-like II"/>
    <property type="match status" value="2"/>
</dbReference>
<dbReference type="Pfam" id="PF13416">
    <property type="entry name" value="SBP_bac_8"/>
    <property type="match status" value="1"/>
</dbReference>
<gene>
    <name evidence="5" type="ORF">V757_09415</name>
</gene>
<dbReference type="RefSeq" id="WP_023952028.1">
    <property type="nucleotide sequence ID" value="NZ_AYSV01000098.1"/>
</dbReference>
<proteinExistence type="inferred from homology"/>
<evidence type="ECO:0000313" key="5">
    <source>
        <dbReference type="EMBL" id="ETD69209.1"/>
    </source>
</evidence>
<accession>V8FY58</accession>
<name>V8FY58_9BURK</name>
<keyword evidence="4" id="KW-0732">Signal</keyword>
<comment type="caution">
    <text evidence="5">The sequence shown here is derived from an EMBL/GenBank/DDBJ whole genome shotgun (WGS) entry which is preliminary data.</text>
</comment>
<feature type="chain" id="PRO_5004769091" evidence="4">
    <location>
        <begin position="22"/>
        <end position="437"/>
    </location>
</feature>
<dbReference type="PATRIC" id="fig|1414851.3.peg.1950"/>
<protein>
    <submittedName>
        <fullName evidence="5">ABC transporter substrate-binding protein</fullName>
    </submittedName>
</protein>
<sequence>MFNIKTVLGISLAAASFNAFAEKQTIDFMFPSPVEGKFTQEMTKVIKHFNESQQDVEVRGIFTGDYDTTKMKAEAAVRAGQAPALVIMSANYTVDLAINDMISPMDELFKYSEDKVSANDFLEKNFWQPMHKNAQYNGVTYAIPFHNSTPIMYYNKKLFQEAGIKEAPKTWAELVDAAKKLTNTEKGQWGIMMPSTNNDYGGWILSALVHANGGQFNNPDYAGEVYYNSPTAKGALQFYKDLVFKHKVMPSGVLNSKQITAGFLSNKVGIVLLSTGSLGFMKENAKDVDFDVAFLPKKVRNAVIIGGASLVTFKGISEEQKKAAYKFLTYLVSPEVNGSWSRFSGYFSPRKASYDTPEMKEYIASYPPAKTALDQLQYAHPWYAMYETVPVRQAMENALAQVVSDEKKSVEDAANEAQKKADELMKPYQDKTALSVE</sequence>
<dbReference type="InterPro" id="IPR006059">
    <property type="entry name" value="SBP"/>
</dbReference>
<dbReference type="PANTHER" id="PTHR43649:SF30">
    <property type="entry name" value="ABC TRANSPORTER SUBSTRATE-BINDING PROTEIN"/>
    <property type="match status" value="1"/>
</dbReference>
<reference evidence="5 6" key="1">
    <citation type="submission" date="2013-11" db="EMBL/GenBank/DDBJ databases">
        <title>Genomic analysis of Pelistega sp. HM-7.</title>
        <authorList>
            <person name="Kumbhare S.V."/>
            <person name="Shetty S.A."/>
            <person name="Sharma O."/>
            <person name="Dhotre D.P."/>
        </authorList>
    </citation>
    <scope>NUCLEOTIDE SEQUENCE [LARGE SCALE GENOMIC DNA]</scope>
    <source>
        <strain evidence="5 6">HM-7</strain>
    </source>
</reference>
<dbReference type="EMBL" id="AYSV01000098">
    <property type="protein sequence ID" value="ETD69209.1"/>
    <property type="molecule type" value="Genomic_DNA"/>
</dbReference>
<dbReference type="GO" id="GO:0042597">
    <property type="term" value="C:periplasmic space"/>
    <property type="evidence" value="ECO:0007669"/>
    <property type="project" value="UniProtKB-SubCell"/>
</dbReference>
<dbReference type="AlphaFoldDB" id="V8FY58"/>
<dbReference type="SUPFAM" id="SSF53850">
    <property type="entry name" value="Periplasmic binding protein-like II"/>
    <property type="match status" value="1"/>
</dbReference>
<comment type="similarity">
    <text evidence="2">Belongs to the bacterial solute-binding protein 1 family.</text>
</comment>
<dbReference type="PANTHER" id="PTHR43649">
    <property type="entry name" value="ARABINOSE-BINDING PROTEIN-RELATED"/>
    <property type="match status" value="1"/>
</dbReference>
<organism evidence="5 6">
    <name type="scientific">Pelistega indica</name>
    <dbReference type="NCBI Taxonomy" id="1414851"/>
    <lineage>
        <taxon>Bacteria</taxon>
        <taxon>Pseudomonadati</taxon>
        <taxon>Pseudomonadota</taxon>
        <taxon>Betaproteobacteria</taxon>
        <taxon>Burkholderiales</taxon>
        <taxon>Alcaligenaceae</taxon>
        <taxon>Pelistega</taxon>
    </lineage>
</organism>
<evidence type="ECO:0000313" key="6">
    <source>
        <dbReference type="Proteomes" id="UP000018766"/>
    </source>
</evidence>
<evidence type="ECO:0000256" key="4">
    <source>
        <dbReference type="SAM" id="SignalP"/>
    </source>
</evidence>
<evidence type="ECO:0000256" key="2">
    <source>
        <dbReference type="ARBA" id="ARBA00008520"/>
    </source>
</evidence>
<keyword evidence="6" id="KW-1185">Reference proteome</keyword>
<feature type="signal peptide" evidence="4">
    <location>
        <begin position="1"/>
        <end position="21"/>
    </location>
</feature>
<dbReference type="Proteomes" id="UP000018766">
    <property type="component" value="Unassembled WGS sequence"/>
</dbReference>
<feature type="compositionally biased region" description="Basic and acidic residues" evidence="3">
    <location>
        <begin position="406"/>
        <end position="429"/>
    </location>
</feature>
<comment type="subcellular location">
    <subcellularLocation>
        <location evidence="1">Periplasm</location>
    </subcellularLocation>
</comment>
<evidence type="ECO:0000256" key="3">
    <source>
        <dbReference type="SAM" id="MobiDB-lite"/>
    </source>
</evidence>
<dbReference type="InterPro" id="IPR050490">
    <property type="entry name" value="Bact_solute-bd_prot1"/>
</dbReference>